<evidence type="ECO:0000313" key="8">
    <source>
        <dbReference type="Proteomes" id="UP000786185"/>
    </source>
</evidence>
<dbReference type="EMBL" id="SCLC01000006">
    <property type="protein sequence ID" value="MBF4434736.1"/>
    <property type="molecule type" value="Genomic_DNA"/>
</dbReference>
<evidence type="ECO:0000256" key="3">
    <source>
        <dbReference type="ARBA" id="ARBA00022833"/>
    </source>
</evidence>
<dbReference type="InterPro" id="IPR001279">
    <property type="entry name" value="Metallo-B-lactamas"/>
</dbReference>
<protein>
    <submittedName>
        <fullName evidence="7">MBL fold metallo-hydrolase</fullName>
    </submittedName>
</protein>
<dbReference type="CDD" id="cd07710">
    <property type="entry name" value="arylsulfatase_Sdsa1-like_MBL-fold"/>
    <property type="match status" value="1"/>
</dbReference>
<dbReference type="GO" id="GO:0046872">
    <property type="term" value="F:metal ion binding"/>
    <property type="evidence" value="ECO:0007669"/>
    <property type="project" value="UniProtKB-KW"/>
</dbReference>
<comment type="similarity">
    <text evidence="4">Belongs to the metallo-beta-lactamase superfamily. Type III sulfatase family.</text>
</comment>
<dbReference type="InterPro" id="IPR036866">
    <property type="entry name" value="RibonucZ/Hydroxyglut_hydro"/>
</dbReference>
<dbReference type="Proteomes" id="UP000786185">
    <property type="component" value="Unassembled WGS sequence"/>
</dbReference>
<dbReference type="InterPro" id="IPR052195">
    <property type="entry name" value="Bact_Alkyl/Aryl-Sulfatase"/>
</dbReference>
<feature type="chain" id="PRO_5043341137" evidence="5">
    <location>
        <begin position="20"/>
        <end position="668"/>
    </location>
</feature>
<dbReference type="InterPro" id="IPR038536">
    <property type="entry name" value="Alkyl/aryl-sulf_dimr_sf"/>
</dbReference>
<proteinExistence type="inferred from homology"/>
<dbReference type="Gene3D" id="1.25.40.880">
    <property type="entry name" value="Alkyl sulfatase, dimerisation domain"/>
    <property type="match status" value="1"/>
</dbReference>
<dbReference type="Gene3D" id="3.60.15.30">
    <property type="entry name" value="Metallo-beta-lactamase domain"/>
    <property type="match status" value="1"/>
</dbReference>
<dbReference type="Gene3D" id="3.30.1050.10">
    <property type="entry name" value="SCP2 sterol-binding domain"/>
    <property type="match status" value="1"/>
</dbReference>
<gene>
    <name evidence="7" type="ORF">ERJ77_09450</name>
</gene>
<dbReference type="InterPro" id="IPR036527">
    <property type="entry name" value="SCP2_sterol-bd_dom_sf"/>
</dbReference>
<feature type="domain" description="Metallo-beta-lactamase" evidence="6">
    <location>
        <begin position="137"/>
        <end position="359"/>
    </location>
</feature>
<dbReference type="RefSeq" id="WP_129532964.1">
    <property type="nucleotide sequence ID" value="NZ_CP022469.1"/>
</dbReference>
<dbReference type="AlphaFoldDB" id="A0AAW4BCJ5"/>
<dbReference type="SUPFAM" id="SSF55718">
    <property type="entry name" value="SCP-like"/>
    <property type="match status" value="1"/>
</dbReference>
<dbReference type="InterPro" id="IPR044097">
    <property type="entry name" value="Bds1/SdsA1_MBL-fold"/>
</dbReference>
<evidence type="ECO:0000259" key="6">
    <source>
        <dbReference type="SMART" id="SM00849"/>
    </source>
</evidence>
<keyword evidence="2" id="KW-0378">Hydrolase</keyword>
<name>A0AAW4BCJ5_VIBAN</name>
<keyword evidence="1" id="KW-0479">Metal-binding</keyword>
<evidence type="ECO:0000256" key="1">
    <source>
        <dbReference type="ARBA" id="ARBA00022723"/>
    </source>
</evidence>
<evidence type="ECO:0000256" key="2">
    <source>
        <dbReference type="ARBA" id="ARBA00022801"/>
    </source>
</evidence>
<organism evidence="7 8">
    <name type="scientific">Vibrio anguillarum</name>
    <name type="common">Listonella anguillarum</name>
    <dbReference type="NCBI Taxonomy" id="55601"/>
    <lineage>
        <taxon>Bacteria</taxon>
        <taxon>Pseudomonadati</taxon>
        <taxon>Pseudomonadota</taxon>
        <taxon>Gammaproteobacteria</taxon>
        <taxon>Vibrionales</taxon>
        <taxon>Vibrionaceae</taxon>
        <taxon>Vibrio</taxon>
    </lineage>
</organism>
<dbReference type="GO" id="GO:0018741">
    <property type="term" value="F:linear primary-alkylsulfatase activity"/>
    <property type="evidence" value="ECO:0007669"/>
    <property type="project" value="InterPro"/>
</dbReference>
<dbReference type="GO" id="GO:0046983">
    <property type="term" value="F:protein dimerization activity"/>
    <property type="evidence" value="ECO:0007669"/>
    <property type="project" value="InterPro"/>
</dbReference>
<evidence type="ECO:0000256" key="4">
    <source>
        <dbReference type="ARBA" id="ARBA00033751"/>
    </source>
</evidence>
<dbReference type="PANTHER" id="PTHR43223">
    <property type="entry name" value="ALKYL/ARYL-SULFATASE"/>
    <property type="match status" value="1"/>
</dbReference>
<dbReference type="InterPro" id="IPR029228">
    <property type="entry name" value="Alkyl_sulf_dimr"/>
</dbReference>
<reference evidence="7" key="1">
    <citation type="journal article" date="2021" name="PeerJ">
        <title>Analysis of 44 Vibrio anguillarum genomes reveals high genetic diversity.</title>
        <authorList>
            <person name="Hansen M.J."/>
            <person name="Dalsgaard I."/>
        </authorList>
    </citation>
    <scope>NUCLEOTIDE SEQUENCE</scope>
    <source>
        <strain evidence="7">850617-1/1</strain>
    </source>
</reference>
<feature type="signal peptide" evidence="5">
    <location>
        <begin position="1"/>
        <end position="19"/>
    </location>
</feature>
<keyword evidence="5" id="KW-0732">Signal</keyword>
<sequence>MNLRLLPLSFTIISTLATAGANIQSTSSLSLTVPSPNVKSASEFTVEKNAQLANYLDFANTRDFEDATRGFIATWPESTIKDKNGNVVWDFTKFDFVNTDHNIDTINPSLQRMAKLNNQHGLFKVKEDIYQIRGFDLSVMTFVRGEHGWIVIDPLLSEETAKAGIELLRQHVEDAPVSAVVFTHSHIDHFGGIWGVTNKKDIESGKVPVIAPKDFFEHSISENVLAGNAMSRRASYMYGNMVEAGPTGKVDGGLGKTTSTGKPGIVEQTMEVLDTGEIHQIDGVEVEFQMANGSEAPSEFIFYFPKHRVLMASEVMTHTIHNISTLRGARTRDANAWAAYVDESLEMFTAKSDVMIGSHHWPTWGTNNITEQLEKTRDMYKFVHDQTLRLANQGYTPNEISASIALPESLDKAWYNRGYYGTVSHNARATYDFYFGAWWDGNPANLNPLTPSEQGAKYVEAIGGEDKVIEIAKQAIKNGEYRWAATLLNNVTFSNPENMDARYLEADAMEQLGYQAESGPWRNYYLIGAKELRHGFTPAATPDTTAIVANMPVYSVLESLAVRVKPDLASNMNMTVNIKVKGDDQTTNGQYALKLSNAVLKTYQNRQFDQADITLSFSHETFVQLLTGTTSLPDAVKGGKFTVSDQTKFDKFISILDTFDSNFGIVTP</sequence>
<evidence type="ECO:0000256" key="5">
    <source>
        <dbReference type="SAM" id="SignalP"/>
    </source>
</evidence>
<dbReference type="Pfam" id="PF14863">
    <property type="entry name" value="Alkyl_sulf_dimr"/>
    <property type="match status" value="1"/>
</dbReference>
<dbReference type="PANTHER" id="PTHR43223:SF1">
    <property type="entry name" value="ALKYL_ARYL-SULFATASE BDS1"/>
    <property type="match status" value="1"/>
</dbReference>
<dbReference type="SMART" id="SM00849">
    <property type="entry name" value="Lactamase_B"/>
    <property type="match status" value="1"/>
</dbReference>
<dbReference type="Pfam" id="PF14864">
    <property type="entry name" value="Alkyl_sulf_C"/>
    <property type="match status" value="1"/>
</dbReference>
<accession>A0AAW4BCJ5</accession>
<dbReference type="SUPFAM" id="SSF56281">
    <property type="entry name" value="Metallo-hydrolase/oxidoreductase"/>
    <property type="match status" value="1"/>
</dbReference>
<dbReference type="GO" id="GO:0018909">
    <property type="term" value="P:dodecyl sulfate metabolic process"/>
    <property type="evidence" value="ECO:0007669"/>
    <property type="project" value="InterPro"/>
</dbReference>
<keyword evidence="3" id="KW-0862">Zinc</keyword>
<comment type="caution">
    <text evidence="7">The sequence shown here is derived from an EMBL/GenBank/DDBJ whole genome shotgun (WGS) entry which is preliminary data.</text>
</comment>
<dbReference type="Pfam" id="PF00753">
    <property type="entry name" value="Lactamase_B"/>
    <property type="match status" value="1"/>
</dbReference>
<evidence type="ECO:0000313" key="7">
    <source>
        <dbReference type="EMBL" id="MBF4434736.1"/>
    </source>
</evidence>
<dbReference type="FunFam" id="3.60.15.30:FF:000001">
    <property type="entry name" value="Alkyl/aryl-sulfatase BDS1"/>
    <property type="match status" value="1"/>
</dbReference>
<dbReference type="InterPro" id="IPR029229">
    <property type="entry name" value="Alkyl_sulf_C"/>
</dbReference>